<evidence type="ECO:0000313" key="2">
    <source>
        <dbReference type="EMBL" id="ANH80401.1"/>
    </source>
</evidence>
<dbReference type="InterPro" id="IPR036365">
    <property type="entry name" value="PGBD-like_sf"/>
</dbReference>
<gene>
    <name evidence="2" type="ORF">A8C56_04850</name>
</gene>
<dbReference type="SUPFAM" id="SSF47090">
    <property type="entry name" value="PGBD-like"/>
    <property type="match status" value="1"/>
</dbReference>
<accession>A0A1A9I109</accession>
<dbReference type="RefSeq" id="WP_067752800.1">
    <property type="nucleotide sequence ID" value="NZ_CP015772.1"/>
</dbReference>
<protein>
    <submittedName>
        <fullName evidence="2">Peptidoglycan-binding protein</fullName>
    </submittedName>
</protein>
<dbReference type="Proteomes" id="UP000077667">
    <property type="component" value="Chromosome"/>
</dbReference>
<dbReference type="InterPro" id="IPR002477">
    <property type="entry name" value="Peptidoglycan-bd-like"/>
</dbReference>
<dbReference type="KEGG" id="nia:A8C56_04850"/>
<dbReference type="EMBL" id="CP015772">
    <property type="protein sequence ID" value="ANH80401.1"/>
    <property type="molecule type" value="Genomic_DNA"/>
</dbReference>
<dbReference type="AlphaFoldDB" id="A0A1A9I109"/>
<dbReference type="InterPro" id="IPR036366">
    <property type="entry name" value="PGBDSf"/>
</dbReference>
<reference evidence="2 3" key="1">
    <citation type="submission" date="2016-05" db="EMBL/GenBank/DDBJ databases">
        <title>Niabella ginsenosidivorans BS26 whole genome sequencing.</title>
        <authorList>
            <person name="Im W.T."/>
            <person name="Siddiqi M.Z."/>
        </authorList>
    </citation>
    <scope>NUCLEOTIDE SEQUENCE [LARGE SCALE GENOMIC DNA]</scope>
    <source>
        <strain evidence="2 3">BS26</strain>
    </source>
</reference>
<name>A0A1A9I109_9BACT</name>
<evidence type="ECO:0000259" key="1">
    <source>
        <dbReference type="Pfam" id="PF01471"/>
    </source>
</evidence>
<dbReference type="Gene3D" id="1.10.101.10">
    <property type="entry name" value="PGBD-like superfamily/PGBD"/>
    <property type="match status" value="1"/>
</dbReference>
<evidence type="ECO:0000313" key="3">
    <source>
        <dbReference type="Proteomes" id="UP000077667"/>
    </source>
</evidence>
<organism evidence="2 3">
    <name type="scientific">Niabella ginsenosidivorans</name>
    <dbReference type="NCBI Taxonomy" id="1176587"/>
    <lineage>
        <taxon>Bacteria</taxon>
        <taxon>Pseudomonadati</taxon>
        <taxon>Bacteroidota</taxon>
        <taxon>Chitinophagia</taxon>
        <taxon>Chitinophagales</taxon>
        <taxon>Chitinophagaceae</taxon>
        <taxon>Niabella</taxon>
    </lineage>
</organism>
<dbReference type="STRING" id="1176587.A8C56_04850"/>
<sequence length="274" mass="30068">MQKTAYLKELTISATQKKNGAENTKTDVRKIQSWLTLYSMVHPIVATATGIDGDFGTATEKAVINFQKATGIPQSGIVNQNTFSLLCAPLANAFTVPVAGNDLRQLVVNTAVRHAQQNPFELNYAGQSNKGPWVRAYMDGNEGTPWFWCMGFVQTIIDQAASRLDKNFKKLMPLTYSCDTVGTTGLQKGLLSRYTTVRSNPSAVKPGDIFLLQKTPYDWVHTGIITAIGTDVFETVEGNTNQGGSSNGIAVLKRIRNFRQSKLDVFSIQPLVEQ</sequence>
<dbReference type="Pfam" id="PF01471">
    <property type="entry name" value="PG_binding_1"/>
    <property type="match status" value="1"/>
</dbReference>
<feature type="domain" description="Peptidoglycan binding-like" evidence="1">
    <location>
        <begin position="26"/>
        <end position="86"/>
    </location>
</feature>
<keyword evidence="3" id="KW-1185">Reference proteome</keyword>
<dbReference type="OrthoDB" id="5623159at2"/>
<proteinExistence type="predicted"/>